<feature type="transmembrane region" description="Helical" evidence="10">
    <location>
        <begin position="301"/>
        <end position="321"/>
    </location>
</feature>
<gene>
    <name evidence="12" type="ORF">GCM10009836_37520</name>
</gene>
<dbReference type="Gene3D" id="3.40.50.300">
    <property type="entry name" value="P-loop containing nucleotide triphosphate hydrolases"/>
    <property type="match status" value="1"/>
</dbReference>
<evidence type="ECO:0000256" key="3">
    <source>
        <dbReference type="ARBA" id="ARBA00022475"/>
    </source>
</evidence>
<accession>A0ABN2N6P9</accession>
<feature type="transmembrane region" description="Helical" evidence="10">
    <location>
        <begin position="137"/>
        <end position="158"/>
    </location>
</feature>
<dbReference type="SMART" id="SM00382">
    <property type="entry name" value="AAA"/>
    <property type="match status" value="1"/>
</dbReference>
<comment type="caution">
    <text evidence="12">The sequence shown here is derived from an EMBL/GenBank/DDBJ whole genome shotgun (WGS) entry which is preliminary data.</text>
</comment>
<feature type="transmembrane region" description="Helical" evidence="10">
    <location>
        <begin position="57"/>
        <end position="74"/>
    </location>
</feature>
<dbReference type="InterPro" id="IPR043428">
    <property type="entry name" value="LivM-like"/>
</dbReference>
<evidence type="ECO:0000256" key="4">
    <source>
        <dbReference type="ARBA" id="ARBA00022692"/>
    </source>
</evidence>
<evidence type="ECO:0000256" key="7">
    <source>
        <dbReference type="ARBA" id="ARBA00022989"/>
    </source>
</evidence>
<evidence type="ECO:0000256" key="2">
    <source>
        <dbReference type="ARBA" id="ARBA00022448"/>
    </source>
</evidence>
<dbReference type="PANTHER" id="PTHR45772">
    <property type="entry name" value="CONSERVED COMPONENT OF ABC TRANSPORTER FOR NATURAL AMINO ACIDS-RELATED"/>
    <property type="match status" value="1"/>
</dbReference>
<evidence type="ECO:0000256" key="1">
    <source>
        <dbReference type="ARBA" id="ARBA00004651"/>
    </source>
</evidence>
<keyword evidence="2" id="KW-0813">Transport</keyword>
<dbReference type="CDD" id="cd06581">
    <property type="entry name" value="TM_PBP1_LivM_like"/>
    <property type="match status" value="1"/>
</dbReference>
<feature type="transmembrane region" description="Helical" evidence="10">
    <location>
        <begin position="33"/>
        <end position="51"/>
    </location>
</feature>
<dbReference type="InterPro" id="IPR001851">
    <property type="entry name" value="ABC_transp_permease"/>
</dbReference>
<keyword evidence="8 10" id="KW-0472">Membrane</keyword>
<feature type="transmembrane region" description="Helical" evidence="10">
    <location>
        <begin position="81"/>
        <end position="99"/>
    </location>
</feature>
<organism evidence="12 13">
    <name type="scientific">Pseudonocardia ailaonensis</name>
    <dbReference type="NCBI Taxonomy" id="367279"/>
    <lineage>
        <taxon>Bacteria</taxon>
        <taxon>Bacillati</taxon>
        <taxon>Actinomycetota</taxon>
        <taxon>Actinomycetes</taxon>
        <taxon>Pseudonocardiales</taxon>
        <taxon>Pseudonocardiaceae</taxon>
        <taxon>Pseudonocardia</taxon>
    </lineage>
</organism>
<proteinExistence type="predicted"/>
<keyword evidence="5" id="KW-0547">Nucleotide-binding</keyword>
<feature type="transmembrane region" description="Helical" evidence="10">
    <location>
        <begin position="105"/>
        <end position="130"/>
    </location>
</feature>
<dbReference type="InterPro" id="IPR051120">
    <property type="entry name" value="ABC_AA/LPS_Transport"/>
</dbReference>
<keyword evidence="3" id="KW-1003">Cell membrane</keyword>
<evidence type="ECO:0000256" key="10">
    <source>
        <dbReference type="SAM" id="Phobius"/>
    </source>
</evidence>
<dbReference type="EMBL" id="BAAAQK010000011">
    <property type="protein sequence ID" value="GAA1853946.1"/>
    <property type="molecule type" value="Genomic_DNA"/>
</dbReference>
<feature type="region of interest" description="Disordered" evidence="9">
    <location>
        <begin position="1"/>
        <end position="21"/>
    </location>
</feature>
<evidence type="ECO:0000259" key="11">
    <source>
        <dbReference type="PROSITE" id="PS50893"/>
    </source>
</evidence>
<keyword evidence="6 12" id="KW-0067">ATP-binding</keyword>
<keyword evidence="7 10" id="KW-1133">Transmembrane helix</keyword>
<dbReference type="Pfam" id="PF00005">
    <property type="entry name" value="ABC_tran"/>
    <property type="match status" value="1"/>
</dbReference>
<dbReference type="PROSITE" id="PS50893">
    <property type="entry name" value="ABC_TRANSPORTER_2"/>
    <property type="match status" value="1"/>
</dbReference>
<protein>
    <submittedName>
        <fullName evidence="12">Branched-chain amino acid ABC transporter ATP-binding protein/permease</fullName>
    </submittedName>
</protein>
<reference evidence="12 13" key="1">
    <citation type="journal article" date="2019" name="Int. J. Syst. Evol. Microbiol.">
        <title>The Global Catalogue of Microorganisms (GCM) 10K type strain sequencing project: providing services to taxonomists for standard genome sequencing and annotation.</title>
        <authorList>
            <consortium name="The Broad Institute Genomics Platform"/>
            <consortium name="The Broad Institute Genome Sequencing Center for Infectious Disease"/>
            <person name="Wu L."/>
            <person name="Ma J."/>
        </authorList>
    </citation>
    <scope>NUCLEOTIDE SEQUENCE [LARGE SCALE GENOMIC DNA]</scope>
    <source>
        <strain evidence="12 13">JCM 16009</strain>
    </source>
</reference>
<dbReference type="SUPFAM" id="SSF52540">
    <property type="entry name" value="P-loop containing nucleoside triphosphate hydrolases"/>
    <property type="match status" value="1"/>
</dbReference>
<evidence type="ECO:0000256" key="9">
    <source>
        <dbReference type="SAM" id="MobiDB-lite"/>
    </source>
</evidence>
<evidence type="ECO:0000256" key="6">
    <source>
        <dbReference type="ARBA" id="ARBA00022840"/>
    </source>
</evidence>
<evidence type="ECO:0000313" key="12">
    <source>
        <dbReference type="EMBL" id="GAA1853946.1"/>
    </source>
</evidence>
<sequence>MSTTSTEDVTAAAGPGTGAGSGRVHGLLRDRRLPLWVLCAVLLVGGSQVGSSSLQQALVLAVFYAAMAGTYSLVIGHARILSFGHAAFIGLGAYSYALLNMRAGWSVPASIAGALVITSVAAALLGLFTIRFEGFQFAIISLSVAVVFSSAITGFPSFTGGGLGLVGYDLLIPAASTFGPQYLIAVGTWAVVAVVVWAVSRSRLGARIVAVGDDPFLAAASGLSPVVVRIQALAISGVLAGLVGAVYASVLVAISPENFDTNVVIDLLIIVFLGGSRSIVGCLIAAFLVQGIPAAVDVDSNWLLFAFGTALAALLILRPGGLYPAASRHLSRWTQQLRDTAAAGAGRDRTPTTLRAVGLSKSFGGVRALSDVSTAVRSGEILGVIGPNGSGKTTLLNCLSGYVQPTSGEVVVSTDGQERGLGRLSVHGRARAGLGRAFQTPRAFHGLSLLQNIAVARRGTAVPAAVGLDDVVRQYPLPAEDSAVDRLSHGQRRWVELGRLEFMQCSVLLLDEPAAGLSDEEQEALVANLVRLRATGTAIVLVEHNLELISRICDRVVVMSEGRVVGQGTGPELAADPEIVSIIGDRLGDISRFGEVEPRPS</sequence>
<feature type="transmembrane region" description="Helical" evidence="10">
    <location>
        <begin position="178"/>
        <end position="199"/>
    </location>
</feature>
<keyword evidence="4 10" id="KW-0812">Transmembrane</keyword>
<evidence type="ECO:0000256" key="5">
    <source>
        <dbReference type="ARBA" id="ARBA00022741"/>
    </source>
</evidence>
<feature type="domain" description="ABC transporter" evidence="11">
    <location>
        <begin position="354"/>
        <end position="586"/>
    </location>
</feature>
<evidence type="ECO:0000256" key="8">
    <source>
        <dbReference type="ARBA" id="ARBA00023136"/>
    </source>
</evidence>
<feature type="transmembrane region" description="Helical" evidence="10">
    <location>
        <begin position="267"/>
        <end position="289"/>
    </location>
</feature>
<dbReference type="GO" id="GO:0005524">
    <property type="term" value="F:ATP binding"/>
    <property type="evidence" value="ECO:0007669"/>
    <property type="project" value="UniProtKB-KW"/>
</dbReference>
<dbReference type="InterPro" id="IPR003439">
    <property type="entry name" value="ABC_transporter-like_ATP-bd"/>
</dbReference>
<dbReference type="Pfam" id="PF02653">
    <property type="entry name" value="BPD_transp_2"/>
    <property type="match status" value="1"/>
</dbReference>
<keyword evidence="13" id="KW-1185">Reference proteome</keyword>
<dbReference type="RefSeq" id="WP_344418381.1">
    <property type="nucleotide sequence ID" value="NZ_BAAAQK010000011.1"/>
</dbReference>
<name>A0ABN2N6P9_9PSEU</name>
<comment type="subcellular location">
    <subcellularLocation>
        <location evidence="1">Cell membrane</location>
        <topology evidence="1">Multi-pass membrane protein</topology>
    </subcellularLocation>
</comment>
<evidence type="ECO:0000313" key="13">
    <source>
        <dbReference type="Proteomes" id="UP001500449"/>
    </source>
</evidence>
<dbReference type="InterPro" id="IPR003593">
    <property type="entry name" value="AAA+_ATPase"/>
</dbReference>
<feature type="transmembrane region" description="Helical" evidence="10">
    <location>
        <begin position="232"/>
        <end position="255"/>
    </location>
</feature>
<dbReference type="InterPro" id="IPR027417">
    <property type="entry name" value="P-loop_NTPase"/>
</dbReference>
<dbReference type="Proteomes" id="UP001500449">
    <property type="component" value="Unassembled WGS sequence"/>
</dbReference>